<accession>K1Q1N6</accession>
<protein>
    <submittedName>
        <fullName evidence="1">Uncharacterized protein</fullName>
    </submittedName>
</protein>
<dbReference type="HOGENOM" id="CLU_2266304_0_0_1"/>
<name>K1Q1N6_MAGGI</name>
<dbReference type="AlphaFoldDB" id="K1Q1N6"/>
<dbReference type="InParanoid" id="K1Q1N6"/>
<sequence>MSKIPSHGPRKPAPKSAYLEMMKSTAAGKTDQDRPLPTGAKGGRPRTIPPKESLLLTPPSYNVLPQIKLRRWLSALDKKELVRGFLPSKSAHKYMSSDEEGRG</sequence>
<proteinExistence type="predicted"/>
<organism evidence="1">
    <name type="scientific">Magallana gigas</name>
    <name type="common">Pacific oyster</name>
    <name type="synonym">Crassostrea gigas</name>
    <dbReference type="NCBI Taxonomy" id="29159"/>
    <lineage>
        <taxon>Eukaryota</taxon>
        <taxon>Metazoa</taxon>
        <taxon>Spiralia</taxon>
        <taxon>Lophotrochozoa</taxon>
        <taxon>Mollusca</taxon>
        <taxon>Bivalvia</taxon>
        <taxon>Autobranchia</taxon>
        <taxon>Pteriomorphia</taxon>
        <taxon>Ostreida</taxon>
        <taxon>Ostreoidea</taxon>
        <taxon>Ostreidae</taxon>
        <taxon>Magallana</taxon>
    </lineage>
</organism>
<gene>
    <name evidence="1" type="ORF">CGI_10001575</name>
</gene>
<evidence type="ECO:0000313" key="1">
    <source>
        <dbReference type="EMBL" id="EKC22735.1"/>
    </source>
</evidence>
<dbReference type="EMBL" id="JH817249">
    <property type="protein sequence ID" value="EKC22735.1"/>
    <property type="molecule type" value="Genomic_DNA"/>
</dbReference>
<reference evidence="1" key="1">
    <citation type="journal article" date="2012" name="Nature">
        <title>The oyster genome reveals stress adaptation and complexity of shell formation.</title>
        <authorList>
            <person name="Zhang G."/>
            <person name="Fang X."/>
            <person name="Guo X."/>
            <person name="Li L."/>
            <person name="Luo R."/>
            <person name="Xu F."/>
            <person name="Yang P."/>
            <person name="Zhang L."/>
            <person name="Wang X."/>
            <person name="Qi H."/>
            <person name="Xiong Z."/>
            <person name="Que H."/>
            <person name="Xie Y."/>
            <person name="Holland P.W."/>
            <person name="Paps J."/>
            <person name="Zhu Y."/>
            <person name="Wu F."/>
            <person name="Chen Y."/>
            <person name="Wang J."/>
            <person name="Peng C."/>
            <person name="Meng J."/>
            <person name="Yang L."/>
            <person name="Liu J."/>
            <person name="Wen B."/>
            <person name="Zhang N."/>
            <person name="Huang Z."/>
            <person name="Zhu Q."/>
            <person name="Feng Y."/>
            <person name="Mount A."/>
            <person name="Hedgecock D."/>
            <person name="Xu Z."/>
            <person name="Liu Y."/>
            <person name="Domazet-Loso T."/>
            <person name="Du Y."/>
            <person name="Sun X."/>
            <person name="Zhang S."/>
            <person name="Liu B."/>
            <person name="Cheng P."/>
            <person name="Jiang X."/>
            <person name="Li J."/>
            <person name="Fan D."/>
            <person name="Wang W."/>
            <person name="Fu W."/>
            <person name="Wang T."/>
            <person name="Wang B."/>
            <person name="Zhang J."/>
            <person name="Peng Z."/>
            <person name="Li Y."/>
            <person name="Li N."/>
            <person name="Wang J."/>
            <person name="Chen M."/>
            <person name="He Y."/>
            <person name="Tan F."/>
            <person name="Song X."/>
            <person name="Zheng Q."/>
            <person name="Huang R."/>
            <person name="Yang H."/>
            <person name="Du X."/>
            <person name="Chen L."/>
            <person name="Yang M."/>
            <person name="Gaffney P.M."/>
            <person name="Wang S."/>
            <person name="Luo L."/>
            <person name="She Z."/>
            <person name="Ming Y."/>
            <person name="Huang W."/>
            <person name="Zhang S."/>
            <person name="Huang B."/>
            <person name="Zhang Y."/>
            <person name="Qu T."/>
            <person name="Ni P."/>
            <person name="Miao G."/>
            <person name="Wang J."/>
            <person name="Wang Q."/>
            <person name="Steinberg C.E."/>
            <person name="Wang H."/>
            <person name="Li N."/>
            <person name="Qian L."/>
            <person name="Zhang G."/>
            <person name="Li Y."/>
            <person name="Yang H."/>
            <person name="Liu X."/>
            <person name="Wang J."/>
            <person name="Yin Y."/>
            <person name="Wang J."/>
        </authorList>
    </citation>
    <scope>NUCLEOTIDE SEQUENCE [LARGE SCALE GENOMIC DNA]</scope>
    <source>
        <strain evidence="1">05x7-T-G4-1.051#20</strain>
    </source>
</reference>